<dbReference type="GO" id="GO:0016787">
    <property type="term" value="F:hydrolase activity"/>
    <property type="evidence" value="ECO:0007669"/>
    <property type="project" value="UniProtKB-KW"/>
</dbReference>
<comment type="similarity">
    <text evidence="3 11">Belongs to the purine nucleoside phosphorylase YfiH/LACC1 family.</text>
</comment>
<dbReference type="InterPro" id="IPR038371">
    <property type="entry name" value="Cu_polyphenol_OxRdtase_sf"/>
</dbReference>
<dbReference type="Gene3D" id="3.60.140.10">
    <property type="entry name" value="CNF1/YfiH-like putative cysteine hydrolases"/>
    <property type="match status" value="1"/>
</dbReference>
<dbReference type="Pfam" id="PF02578">
    <property type="entry name" value="Cu-oxidase_4"/>
    <property type="match status" value="1"/>
</dbReference>
<evidence type="ECO:0000256" key="7">
    <source>
        <dbReference type="ARBA" id="ARBA00022833"/>
    </source>
</evidence>
<comment type="catalytic activity">
    <reaction evidence="10">
        <text>S-methyl-5'-thioadenosine + phosphate = 5-(methylsulfanyl)-alpha-D-ribose 1-phosphate + adenine</text>
        <dbReference type="Rhea" id="RHEA:11852"/>
        <dbReference type="ChEBI" id="CHEBI:16708"/>
        <dbReference type="ChEBI" id="CHEBI:17509"/>
        <dbReference type="ChEBI" id="CHEBI:43474"/>
        <dbReference type="ChEBI" id="CHEBI:58533"/>
        <dbReference type="EC" id="2.4.2.28"/>
    </reaction>
    <physiologicalReaction direction="left-to-right" evidence="10">
        <dbReference type="Rhea" id="RHEA:11853"/>
    </physiologicalReaction>
</comment>
<evidence type="ECO:0000256" key="9">
    <source>
        <dbReference type="ARBA" id="ARBA00048968"/>
    </source>
</evidence>
<dbReference type="AlphaFoldDB" id="A0A926HW84"/>
<protein>
    <recommendedName>
        <fullName evidence="11">Purine nucleoside phosphorylase</fullName>
    </recommendedName>
</protein>
<evidence type="ECO:0000256" key="6">
    <source>
        <dbReference type="ARBA" id="ARBA00022801"/>
    </source>
</evidence>
<dbReference type="InterPro" id="IPR003730">
    <property type="entry name" value="Cu_polyphenol_OxRdtase"/>
</dbReference>
<evidence type="ECO:0000256" key="10">
    <source>
        <dbReference type="ARBA" id="ARBA00049893"/>
    </source>
</evidence>
<accession>A0A926HW84</accession>
<comment type="catalytic activity">
    <reaction evidence="8">
        <text>adenosine + H2O + H(+) = inosine + NH4(+)</text>
        <dbReference type="Rhea" id="RHEA:24408"/>
        <dbReference type="ChEBI" id="CHEBI:15377"/>
        <dbReference type="ChEBI" id="CHEBI:15378"/>
        <dbReference type="ChEBI" id="CHEBI:16335"/>
        <dbReference type="ChEBI" id="CHEBI:17596"/>
        <dbReference type="ChEBI" id="CHEBI:28938"/>
        <dbReference type="EC" id="3.5.4.4"/>
    </reaction>
    <physiologicalReaction direction="left-to-right" evidence="8">
        <dbReference type="Rhea" id="RHEA:24409"/>
    </physiologicalReaction>
</comment>
<comment type="catalytic activity">
    <reaction evidence="1">
        <text>inosine + phosphate = alpha-D-ribose 1-phosphate + hypoxanthine</text>
        <dbReference type="Rhea" id="RHEA:27646"/>
        <dbReference type="ChEBI" id="CHEBI:17368"/>
        <dbReference type="ChEBI" id="CHEBI:17596"/>
        <dbReference type="ChEBI" id="CHEBI:43474"/>
        <dbReference type="ChEBI" id="CHEBI:57720"/>
        <dbReference type="EC" id="2.4.2.1"/>
    </reaction>
    <physiologicalReaction direction="left-to-right" evidence="1">
        <dbReference type="Rhea" id="RHEA:27647"/>
    </physiologicalReaction>
</comment>
<dbReference type="NCBIfam" id="TIGR00726">
    <property type="entry name" value="peptidoglycan editing factor PgeF"/>
    <property type="match status" value="1"/>
</dbReference>
<dbReference type="PANTHER" id="PTHR30616:SF2">
    <property type="entry name" value="PURINE NUCLEOSIDE PHOSPHORYLASE LACC1"/>
    <property type="match status" value="1"/>
</dbReference>
<keyword evidence="13" id="KW-1185">Reference proteome</keyword>
<keyword evidence="7" id="KW-0862">Zinc</keyword>
<dbReference type="PANTHER" id="PTHR30616">
    <property type="entry name" value="UNCHARACTERIZED PROTEIN YFIH"/>
    <property type="match status" value="1"/>
</dbReference>
<dbReference type="Proteomes" id="UP000617951">
    <property type="component" value="Unassembled WGS sequence"/>
</dbReference>
<comment type="catalytic activity">
    <reaction evidence="9">
        <text>adenosine + phosphate = alpha-D-ribose 1-phosphate + adenine</text>
        <dbReference type="Rhea" id="RHEA:27642"/>
        <dbReference type="ChEBI" id="CHEBI:16335"/>
        <dbReference type="ChEBI" id="CHEBI:16708"/>
        <dbReference type="ChEBI" id="CHEBI:43474"/>
        <dbReference type="ChEBI" id="CHEBI:57720"/>
        <dbReference type="EC" id="2.4.2.1"/>
    </reaction>
    <physiologicalReaction direction="left-to-right" evidence="9">
        <dbReference type="Rhea" id="RHEA:27643"/>
    </physiologicalReaction>
</comment>
<evidence type="ECO:0000256" key="3">
    <source>
        <dbReference type="ARBA" id="ARBA00007353"/>
    </source>
</evidence>
<keyword evidence="6" id="KW-0378">Hydrolase</keyword>
<evidence type="ECO:0000313" key="13">
    <source>
        <dbReference type="Proteomes" id="UP000617951"/>
    </source>
</evidence>
<keyword evidence="4" id="KW-0808">Transferase</keyword>
<evidence type="ECO:0000256" key="8">
    <source>
        <dbReference type="ARBA" id="ARBA00047989"/>
    </source>
</evidence>
<dbReference type="InterPro" id="IPR011324">
    <property type="entry name" value="Cytotoxic_necrot_fac-like_cat"/>
</dbReference>
<dbReference type="RefSeq" id="WP_249279607.1">
    <property type="nucleotide sequence ID" value="NZ_JACRSS010000001.1"/>
</dbReference>
<dbReference type="EMBL" id="JACRSS010000001">
    <property type="protein sequence ID" value="MBC8537740.1"/>
    <property type="molecule type" value="Genomic_DNA"/>
</dbReference>
<gene>
    <name evidence="12" type="primary">pgeF</name>
    <name evidence="12" type="ORF">H8693_02185</name>
</gene>
<comment type="function">
    <text evidence="2">Purine nucleoside enzyme that catalyzes the phosphorolysis of adenosine and inosine nucleosides, yielding D-ribose 1-phosphate and the respective free bases, adenine and hypoxanthine. Also catalyzes the phosphorolysis of S-methyl-5'-thioadenosine into adenine and S-methyl-5-thio-alpha-D-ribose 1-phosphate. Also has adenosine deaminase activity.</text>
</comment>
<evidence type="ECO:0000256" key="4">
    <source>
        <dbReference type="ARBA" id="ARBA00022679"/>
    </source>
</evidence>
<dbReference type="GO" id="GO:0005507">
    <property type="term" value="F:copper ion binding"/>
    <property type="evidence" value="ECO:0007669"/>
    <property type="project" value="TreeGrafter"/>
</dbReference>
<evidence type="ECO:0000256" key="11">
    <source>
        <dbReference type="RuleBase" id="RU361274"/>
    </source>
</evidence>
<evidence type="ECO:0000313" key="12">
    <source>
        <dbReference type="EMBL" id="MBC8537740.1"/>
    </source>
</evidence>
<proteinExistence type="inferred from homology"/>
<dbReference type="SUPFAM" id="SSF64438">
    <property type="entry name" value="CNF1/YfiH-like putative cysteine hydrolases"/>
    <property type="match status" value="1"/>
</dbReference>
<dbReference type="GO" id="GO:0017061">
    <property type="term" value="F:S-methyl-5-thioadenosine phosphorylase activity"/>
    <property type="evidence" value="ECO:0007669"/>
    <property type="project" value="UniProtKB-EC"/>
</dbReference>
<keyword evidence="5" id="KW-0479">Metal-binding</keyword>
<evidence type="ECO:0000256" key="2">
    <source>
        <dbReference type="ARBA" id="ARBA00003215"/>
    </source>
</evidence>
<organism evidence="12 13">
    <name type="scientific">Guopingia tenuis</name>
    <dbReference type="NCBI Taxonomy" id="2763656"/>
    <lineage>
        <taxon>Bacteria</taxon>
        <taxon>Bacillati</taxon>
        <taxon>Bacillota</taxon>
        <taxon>Clostridia</taxon>
        <taxon>Christensenellales</taxon>
        <taxon>Christensenellaceae</taxon>
        <taxon>Guopingia</taxon>
    </lineage>
</organism>
<comment type="caution">
    <text evidence="12">The sequence shown here is derived from an EMBL/GenBank/DDBJ whole genome shotgun (WGS) entry which is preliminary data.</text>
</comment>
<sequence>MDLQAYRAKIRRGFRQNTKDGVVYFTIPSFEELGFLRHGFMSRIGGVSRGCFSSLNLSFKREQDEKNIFENFKIAAKTLEIDPESLVLCHYEHGTNIAFAGQEHFGMGIWRENTLPFCDGVAVSEPGVTAVTIHADCNPIFFADKKGRAAGVCHAGWRGTYGDVIATIVRKFREEKGIRPEEILFGIGPSIGPCCFEVQEDVGGKFREKFGGLVLEHREGRMYVDLWSVLLLQMEAHGVPPENVTLSGLCTYCNTDLFYSYRRDHGQTGAMGSFIQIQR</sequence>
<evidence type="ECO:0000256" key="1">
    <source>
        <dbReference type="ARBA" id="ARBA00000553"/>
    </source>
</evidence>
<reference evidence="12" key="1">
    <citation type="submission" date="2020-08" db="EMBL/GenBank/DDBJ databases">
        <title>Genome public.</title>
        <authorList>
            <person name="Liu C."/>
            <person name="Sun Q."/>
        </authorList>
    </citation>
    <scope>NUCLEOTIDE SEQUENCE</scope>
    <source>
        <strain evidence="12">NSJ-63</strain>
    </source>
</reference>
<name>A0A926HW84_9FIRM</name>
<dbReference type="CDD" id="cd16833">
    <property type="entry name" value="YfiH"/>
    <property type="match status" value="1"/>
</dbReference>
<evidence type="ECO:0000256" key="5">
    <source>
        <dbReference type="ARBA" id="ARBA00022723"/>
    </source>
</evidence>